<reference evidence="2 3" key="1">
    <citation type="submission" date="2019-05" db="EMBL/GenBank/DDBJ databases">
        <title>Another draft genome of Portunus trituberculatus and its Hox gene families provides insights of decapod evolution.</title>
        <authorList>
            <person name="Jeong J.-H."/>
            <person name="Song I."/>
            <person name="Kim S."/>
            <person name="Choi T."/>
            <person name="Kim D."/>
            <person name="Ryu S."/>
            <person name="Kim W."/>
        </authorList>
    </citation>
    <scope>NUCLEOTIDE SEQUENCE [LARGE SCALE GENOMIC DNA]</scope>
    <source>
        <tissue evidence="2">Muscle</tissue>
    </source>
</reference>
<proteinExistence type="predicted"/>
<accession>A0A5B7I7Y0</accession>
<evidence type="ECO:0000313" key="3">
    <source>
        <dbReference type="Proteomes" id="UP000324222"/>
    </source>
</evidence>
<keyword evidence="3" id="KW-1185">Reference proteome</keyword>
<dbReference type="Proteomes" id="UP000324222">
    <property type="component" value="Unassembled WGS sequence"/>
</dbReference>
<dbReference type="EMBL" id="VSRR010057231">
    <property type="protein sequence ID" value="MPC81521.1"/>
    <property type="molecule type" value="Genomic_DNA"/>
</dbReference>
<evidence type="ECO:0000256" key="1">
    <source>
        <dbReference type="SAM" id="Coils"/>
    </source>
</evidence>
<protein>
    <submittedName>
        <fullName evidence="2">Uncharacterized protein</fullName>
    </submittedName>
</protein>
<gene>
    <name evidence="2" type="ORF">E2C01_076142</name>
</gene>
<organism evidence="2 3">
    <name type="scientific">Portunus trituberculatus</name>
    <name type="common">Swimming crab</name>
    <name type="synonym">Neptunus trituberculatus</name>
    <dbReference type="NCBI Taxonomy" id="210409"/>
    <lineage>
        <taxon>Eukaryota</taxon>
        <taxon>Metazoa</taxon>
        <taxon>Ecdysozoa</taxon>
        <taxon>Arthropoda</taxon>
        <taxon>Crustacea</taxon>
        <taxon>Multicrustacea</taxon>
        <taxon>Malacostraca</taxon>
        <taxon>Eumalacostraca</taxon>
        <taxon>Eucarida</taxon>
        <taxon>Decapoda</taxon>
        <taxon>Pleocyemata</taxon>
        <taxon>Brachyura</taxon>
        <taxon>Eubrachyura</taxon>
        <taxon>Portunoidea</taxon>
        <taxon>Portunidae</taxon>
        <taxon>Portuninae</taxon>
        <taxon>Portunus</taxon>
    </lineage>
</organism>
<name>A0A5B7I7Y0_PORTR</name>
<dbReference type="AlphaFoldDB" id="A0A5B7I7Y0"/>
<sequence>MGIKEDKEQEKEFLKLKDRIKRVKENKVRLRAENEELKKEVAKYKKQMEEGLGKAEKEKEELKDVVNKEEERVQDMIKEEVQAWRIQDKKDKENFQEVFQEQLKERNENMANKMIGVLKKKKI</sequence>
<keyword evidence="1" id="KW-0175">Coiled coil</keyword>
<comment type="caution">
    <text evidence="2">The sequence shown here is derived from an EMBL/GenBank/DDBJ whole genome shotgun (WGS) entry which is preliminary data.</text>
</comment>
<evidence type="ECO:0000313" key="2">
    <source>
        <dbReference type="EMBL" id="MPC81521.1"/>
    </source>
</evidence>
<feature type="coiled-coil region" evidence="1">
    <location>
        <begin position="6"/>
        <end position="79"/>
    </location>
</feature>